<dbReference type="InterPro" id="IPR001173">
    <property type="entry name" value="Glyco_trans_2-like"/>
</dbReference>
<keyword evidence="2" id="KW-0328">Glycosyltransferase</keyword>
<gene>
    <name evidence="6" type="ORF">MFP26_18355</name>
</gene>
<dbReference type="CDD" id="cd04186">
    <property type="entry name" value="GT_2_like_c"/>
    <property type="match status" value="1"/>
</dbReference>
<dbReference type="SUPFAM" id="SSF53448">
    <property type="entry name" value="Nucleotide-diphospho-sugar transferases"/>
    <property type="match status" value="1"/>
</dbReference>
<evidence type="ECO:0000313" key="6">
    <source>
        <dbReference type="EMBL" id="MCL2894644.1"/>
    </source>
</evidence>
<keyword evidence="7" id="KW-1185">Reference proteome</keyword>
<feature type="domain" description="Glycosyltransferase 2-like" evidence="5">
    <location>
        <begin position="26"/>
        <end position="74"/>
    </location>
</feature>
<evidence type="ECO:0000313" key="7">
    <source>
        <dbReference type="Proteomes" id="UP001203069"/>
    </source>
</evidence>
<dbReference type="InterPro" id="IPR029044">
    <property type="entry name" value="Nucleotide-diphossugar_trans"/>
</dbReference>
<evidence type="ECO:0000256" key="3">
    <source>
        <dbReference type="ARBA" id="ARBA00022679"/>
    </source>
</evidence>
<proteinExistence type="inferred from homology"/>
<dbReference type="PANTHER" id="PTHR43179:SF12">
    <property type="entry name" value="GALACTOFURANOSYLTRANSFERASE GLFT2"/>
    <property type="match status" value="1"/>
</dbReference>
<dbReference type="Gene3D" id="3.90.550.10">
    <property type="entry name" value="Spore Coat Polysaccharide Biosynthesis Protein SpsA, Chain A"/>
    <property type="match status" value="1"/>
</dbReference>
<evidence type="ECO:0000256" key="1">
    <source>
        <dbReference type="ARBA" id="ARBA00006739"/>
    </source>
</evidence>
<reference evidence="6 7" key="1">
    <citation type="submission" date="2022-02" db="EMBL/GenBank/DDBJ databases">
        <title>Description of Brenneria tiliae sp. nov. isolated from symptomatic Tilia x moltkei and Tilia x europaea trees in the UK.</title>
        <authorList>
            <person name="Kile H."/>
        </authorList>
    </citation>
    <scope>NUCLEOTIDE SEQUENCE [LARGE SCALE GENOMIC DNA]</scope>
    <source>
        <strain evidence="6 7">MC1SB4.1</strain>
    </source>
</reference>
<sequence length="368" mass="42430">MSFFYNSTPSNNANVLYTEKEPRCYIILLNYNGWKDTLECLESLFKQDYPNYKIIVIDNHSTDNSVDKIIDWAEGKIEASKSIDMLSHLTSPAVPKPIKYKLLTTQKLNDKIDNKSCIDENLSLLLIANHENRGFSAGNNVGLKFISSRNEESYIWLINNDTVVESNALSELVKCANNYTSKKEKVGLIGAKLRYYHKPNTIQGIGGKFNYWLATSTHIGVCKIDANQYDDSRYVEKIDYPIGASLFFSKAYIEDVGLMCEDYFLYFEEIDWVLRGKKKGWGIGYCWNAIVFHKEGGSIGSHQQADKKSILSDYCALKGRITFMKKFYPFRSWIVKLSFILVVFNRLRRCQFERIGMIIRLVFNIKHS</sequence>
<dbReference type="RefSeq" id="WP_249245765.1">
    <property type="nucleotide sequence ID" value="NZ_JAKPBZ010000114.1"/>
</dbReference>
<dbReference type="EMBL" id="JAKPBZ010000114">
    <property type="protein sequence ID" value="MCL2894644.1"/>
    <property type="molecule type" value="Genomic_DNA"/>
</dbReference>
<evidence type="ECO:0000259" key="5">
    <source>
        <dbReference type="Pfam" id="PF00535"/>
    </source>
</evidence>
<protein>
    <submittedName>
        <fullName evidence="6">Glycosyltransferase family 2 protein</fullName>
    </submittedName>
</protein>
<organism evidence="6 7">
    <name type="scientific">Brenneria tiliae</name>
    <dbReference type="NCBI Taxonomy" id="2914984"/>
    <lineage>
        <taxon>Bacteria</taxon>
        <taxon>Pseudomonadati</taxon>
        <taxon>Pseudomonadota</taxon>
        <taxon>Gammaproteobacteria</taxon>
        <taxon>Enterobacterales</taxon>
        <taxon>Pectobacteriaceae</taxon>
        <taxon>Brenneria</taxon>
    </lineage>
</organism>
<name>A0ABT0MXT0_9GAMM</name>
<keyword evidence="4" id="KW-0812">Transmembrane</keyword>
<evidence type="ECO:0000256" key="4">
    <source>
        <dbReference type="SAM" id="Phobius"/>
    </source>
</evidence>
<comment type="caution">
    <text evidence="6">The sequence shown here is derived from an EMBL/GenBank/DDBJ whole genome shotgun (WGS) entry which is preliminary data.</text>
</comment>
<accession>A0ABT0MXT0</accession>
<evidence type="ECO:0000256" key="2">
    <source>
        <dbReference type="ARBA" id="ARBA00022676"/>
    </source>
</evidence>
<keyword evidence="3" id="KW-0808">Transferase</keyword>
<comment type="similarity">
    <text evidence="1">Belongs to the glycosyltransferase 2 family.</text>
</comment>
<keyword evidence="4" id="KW-0472">Membrane</keyword>
<feature type="transmembrane region" description="Helical" evidence="4">
    <location>
        <begin position="330"/>
        <end position="347"/>
    </location>
</feature>
<dbReference type="Proteomes" id="UP001203069">
    <property type="component" value="Unassembled WGS sequence"/>
</dbReference>
<dbReference type="Pfam" id="PF00535">
    <property type="entry name" value="Glycos_transf_2"/>
    <property type="match status" value="1"/>
</dbReference>
<keyword evidence="4" id="KW-1133">Transmembrane helix</keyword>
<dbReference type="PANTHER" id="PTHR43179">
    <property type="entry name" value="RHAMNOSYLTRANSFERASE WBBL"/>
    <property type="match status" value="1"/>
</dbReference>